<evidence type="ECO:0000256" key="2">
    <source>
        <dbReference type="ARBA" id="ARBA00023054"/>
    </source>
</evidence>
<gene>
    <name evidence="3" type="ORF">SAMN06265370_1266</name>
</gene>
<dbReference type="InterPro" id="IPR050465">
    <property type="entry name" value="UPF0194_transport"/>
</dbReference>
<name>A0A238ZA64_9RHOB</name>
<dbReference type="PANTHER" id="PTHR32347">
    <property type="entry name" value="EFFLUX SYSTEM COMPONENT YKNX-RELATED"/>
    <property type="match status" value="1"/>
</dbReference>
<dbReference type="PANTHER" id="PTHR32347:SF23">
    <property type="entry name" value="BLL5650 PROTEIN"/>
    <property type="match status" value="1"/>
</dbReference>
<dbReference type="Gene3D" id="2.40.30.170">
    <property type="match status" value="1"/>
</dbReference>
<keyword evidence="4" id="KW-1185">Reference proteome</keyword>
<protein>
    <submittedName>
        <fullName evidence="3">RND family efflux transporter, MFP subunit</fullName>
    </submittedName>
</protein>
<evidence type="ECO:0000313" key="4">
    <source>
        <dbReference type="Proteomes" id="UP000198417"/>
    </source>
</evidence>
<evidence type="ECO:0000313" key="3">
    <source>
        <dbReference type="EMBL" id="SNR79821.1"/>
    </source>
</evidence>
<comment type="subcellular location">
    <subcellularLocation>
        <location evidence="1">Cell envelope</location>
    </subcellularLocation>
</comment>
<dbReference type="AlphaFoldDB" id="A0A238ZA64"/>
<keyword evidence="2" id="KW-0175">Coiled coil</keyword>
<dbReference type="Proteomes" id="UP000198417">
    <property type="component" value="Unassembled WGS sequence"/>
</dbReference>
<organism evidence="3 4">
    <name type="scientific">Puniceibacterium sediminis</name>
    <dbReference type="NCBI Taxonomy" id="1608407"/>
    <lineage>
        <taxon>Bacteria</taxon>
        <taxon>Pseudomonadati</taxon>
        <taxon>Pseudomonadota</taxon>
        <taxon>Alphaproteobacteria</taxon>
        <taxon>Rhodobacterales</taxon>
        <taxon>Paracoccaceae</taxon>
        <taxon>Puniceibacterium</taxon>
    </lineage>
</organism>
<dbReference type="OrthoDB" id="9806939at2"/>
<accession>A0A238ZA64</accession>
<dbReference type="EMBL" id="FZNN01000026">
    <property type="protein sequence ID" value="SNR79821.1"/>
    <property type="molecule type" value="Genomic_DNA"/>
</dbReference>
<proteinExistence type="predicted"/>
<dbReference type="Gene3D" id="3.30.450.40">
    <property type="match status" value="1"/>
</dbReference>
<dbReference type="SUPFAM" id="SSF111369">
    <property type="entry name" value="HlyD-like secretion proteins"/>
    <property type="match status" value="1"/>
</dbReference>
<dbReference type="SUPFAM" id="SSF55781">
    <property type="entry name" value="GAF domain-like"/>
    <property type="match status" value="1"/>
</dbReference>
<sequence>MTSQIQRSSKSSSLLGPARSSRAVDAAWAALPGAGSLEALAPHWLTLQLRMAGADSGAVYLLDLNARVGQARTIARSGDDLGQSLDQIASQVFENGQVALSRPKDAPQTAMIGHPVVDDDAIVVATAVLRIPDAGPQRLRNAARALAWGTAWLREGLARDARQRSDQHKQMMFRAHEIFAAMIEDHEARRAAIGTMTRLAQAASADRVSLGFRQRGYVRLAAVSHSAEFRKQMGLNRRVAAAMDEAIDQRAALKYPPPEHEINATRAQKELAGEEGRSAVLTVPFMVGEIYLGAITFQRSEDLPFTPEEVGFLDFTTSLVGPVLWDKKQNDKWLIFKVFDTVGRQFVRLFGPGYALRKLAIACLIGLVFIFSTWSRPYRIASDALVEGAVQRSLVAPFDGFLREATARAGDRVAEGDAIAALDDRDLVLERLRWVTERRQKRLELGRAIGEQDRAETEIFRVQIAQAEAQISLIDARLERAQLIAPFDGIIVAGDQSQNIGGSVSRGTVLFEVAPVDDYRIVMSVDESRISEISIGQSGDLVVTALPNTEFPLVVTKITPVAQAAEGRNTFRVEAGFDVAAPALRPGMHGIAKVDVDERLVVRIWTRELVDWARLTFWLWFG</sequence>
<reference evidence="3 4" key="1">
    <citation type="submission" date="2017-06" db="EMBL/GenBank/DDBJ databases">
        <authorList>
            <person name="Kim H.J."/>
            <person name="Triplett B.A."/>
        </authorList>
    </citation>
    <scope>NUCLEOTIDE SEQUENCE [LARGE SCALE GENOMIC DNA]</scope>
    <source>
        <strain evidence="3 4">DSM 29052</strain>
    </source>
</reference>
<evidence type="ECO:0000256" key="1">
    <source>
        <dbReference type="ARBA" id="ARBA00004196"/>
    </source>
</evidence>
<dbReference type="GO" id="GO:0030313">
    <property type="term" value="C:cell envelope"/>
    <property type="evidence" value="ECO:0007669"/>
    <property type="project" value="UniProtKB-SubCell"/>
</dbReference>
<dbReference type="InterPro" id="IPR029016">
    <property type="entry name" value="GAF-like_dom_sf"/>
</dbReference>